<dbReference type="AlphaFoldDB" id="A0A4R7VKI0"/>
<dbReference type="RefSeq" id="WP_166664182.1">
    <property type="nucleotide sequence ID" value="NZ_SOCP01000007.1"/>
</dbReference>
<evidence type="ECO:0000313" key="2">
    <source>
        <dbReference type="Proteomes" id="UP000294927"/>
    </source>
</evidence>
<evidence type="ECO:0008006" key="3">
    <source>
        <dbReference type="Google" id="ProtNLM"/>
    </source>
</evidence>
<dbReference type="SUPFAM" id="SSF55469">
    <property type="entry name" value="FMN-dependent nitroreductase-like"/>
    <property type="match status" value="1"/>
</dbReference>
<dbReference type="GO" id="GO:0016491">
    <property type="term" value="F:oxidoreductase activity"/>
    <property type="evidence" value="ECO:0007669"/>
    <property type="project" value="InterPro"/>
</dbReference>
<comment type="caution">
    <text evidence="1">The sequence shown here is derived from an EMBL/GenBank/DDBJ whole genome shotgun (WGS) entry which is preliminary data.</text>
</comment>
<reference evidence="1 2" key="1">
    <citation type="submission" date="2019-03" db="EMBL/GenBank/DDBJ databases">
        <title>Genomic Encyclopedia of Archaeal and Bacterial Type Strains, Phase II (KMG-II): from individual species to whole genera.</title>
        <authorList>
            <person name="Goeker M."/>
        </authorList>
    </citation>
    <scope>NUCLEOTIDE SEQUENCE [LARGE SCALE GENOMIC DNA]</scope>
    <source>
        <strain evidence="1 2">DSM 45499</strain>
    </source>
</reference>
<accession>A0A4R7VKI0</accession>
<name>A0A4R7VKI0_9PSEU</name>
<sequence>MPSGGVITWSDVSRPSIPPVSRYSGLPGGVAAAVARLERAVGRRPGSAKRAAPSAGACYPCEIVLAPVDHTALALVDLQQRRLLVRSAERECWNGDAFVYFLVGRPWLSMRRYGRRGYLYHLLDAGHAMLNLAVAAADPPRDFRVPREVLRRAEEYAAQRAASVLAVGLLDRGGPGEAGARWMLQETTRLPVPLSDVEMMITSVLPPTPRPVWLRLDDDPDVAALAAALRQRHSASVLDAMPDTGGLGDALAQTEKLCRRLVPALDLPVPEVRVFSRHPGLGATLPATTWVTQAILGQSDLVNASTFVVFQAEVPDKANGVLSPEAQRTVMACGMAGEIGYLVAARSGLGMTGIGGFDPVMWARQCGTAEDVLFLLAFGQERSGEKADATGAGGNHGR</sequence>
<dbReference type="InterPro" id="IPR000415">
    <property type="entry name" value="Nitroreductase-like"/>
</dbReference>
<evidence type="ECO:0000313" key="1">
    <source>
        <dbReference type="EMBL" id="TDV49755.1"/>
    </source>
</evidence>
<dbReference type="Proteomes" id="UP000294927">
    <property type="component" value="Unassembled WGS sequence"/>
</dbReference>
<organism evidence="1 2">
    <name type="scientific">Actinophytocola oryzae</name>
    <dbReference type="NCBI Taxonomy" id="502181"/>
    <lineage>
        <taxon>Bacteria</taxon>
        <taxon>Bacillati</taxon>
        <taxon>Actinomycetota</taxon>
        <taxon>Actinomycetes</taxon>
        <taxon>Pseudonocardiales</taxon>
        <taxon>Pseudonocardiaceae</taxon>
    </lineage>
</organism>
<dbReference type="EMBL" id="SOCP01000007">
    <property type="protein sequence ID" value="TDV49755.1"/>
    <property type="molecule type" value="Genomic_DNA"/>
</dbReference>
<protein>
    <recommendedName>
        <fullName evidence="3">Nitroreductase family protein</fullName>
    </recommendedName>
</protein>
<dbReference type="Gene3D" id="3.40.109.10">
    <property type="entry name" value="NADH Oxidase"/>
    <property type="match status" value="2"/>
</dbReference>
<proteinExistence type="predicted"/>
<keyword evidence="2" id="KW-1185">Reference proteome</keyword>
<gene>
    <name evidence="1" type="ORF">CLV71_10794</name>
</gene>